<organism evidence="3 4">
    <name type="scientific">Candidatus Ornithobacterium hominis</name>
    <dbReference type="NCBI Taxonomy" id="2497989"/>
    <lineage>
        <taxon>Bacteria</taxon>
        <taxon>Pseudomonadati</taxon>
        <taxon>Bacteroidota</taxon>
        <taxon>Flavobacteriia</taxon>
        <taxon>Flavobacteriales</taxon>
        <taxon>Weeksellaceae</taxon>
        <taxon>Ornithobacterium</taxon>
    </lineage>
</organism>
<dbReference type="InterPro" id="IPR016181">
    <property type="entry name" value="Acyl_CoA_acyltransferase"/>
</dbReference>
<dbReference type="PROSITE" id="PS51729">
    <property type="entry name" value="GNAT_YJDJ"/>
    <property type="match status" value="1"/>
</dbReference>
<dbReference type="SUPFAM" id="SSF55729">
    <property type="entry name" value="Acyl-CoA N-acyltransferases (Nat)"/>
    <property type="match status" value="1"/>
</dbReference>
<evidence type="ECO:0000313" key="3">
    <source>
        <dbReference type="EMBL" id="SZD71192.1"/>
    </source>
</evidence>
<dbReference type="EMBL" id="UNSC01000001">
    <property type="protein sequence ID" value="SZD71192.1"/>
    <property type="molecule type" value="Genomic_DNA"/>
</dbReference>
<feature type="domain" description="N-acetyltransferase" evidence="1">
    <location>
        <begin position="1"/>
        <end position="86"/>
    </location>
</feature>
<dbReference type="OrthoDB" id="9805924at2"/>
<gene>
    <name evidence="3" type="ORF">SAMEA104719789_00287</name>
</gene>
<proteinExistence type="predicted"/>
<keyword evidence="4" id="KW-1185">Reference proteome</keyword>
<dbReference type="InterPro" id="IPR031165">
    <property type="entry name" value="GNAT_YJDJ"/>
</dbReference>
<accession>A0A383TU41</accession>
<dbReference type="Gene3D" id="3.40.630.30">
    <property type="match status" value="1"/>
</dbReference>
<dbReference type="Pfam" id="PF14542">
    <property type="entry name" value="Acetyltransf_CG"/>
    <property type="match status" value="1"/>
</dbReference>
<dbReference type="RefSeq" id="WP_119057237.1">
    <property type="nucleotide sequence ID" value="NZ_OX579588.1"/>
</dbReference>
<evidence type="ECO:0000259" key="2">
    <source>
        <dbReference type="PROSITE" id="PS51729"/>
    </source>
</evidence>
<sequence>MSDYIVKHSCRKIELFQNEESLGYLDYHEGIGSLYIDYVFVEPQHRGKNVGKNIVEEGIKFAKEKGLTPKPICSYAAKVMKRKGEI</sequence>
<dbReference type="Proteomes" id="UP000262142">
    <property type="component" value="Unassembled WGS sequence"/>
</dbReference>
<feature type="domain" description="N-acetyltransferase" evidence="2">
    <location>
        <begin position="5"/>
        <end position="86"/>
    </location>
</feature>
<reference evidence="3 4" key="1">
    <citation type="submission" date="2018-09" db="EMBL/GenBank/DDBJ databases">
        <authorList>
            <consortium name="Pathogen Informatics"/>
        </authorList>
    </citation>
    <scope>NUCLEOTIDE SEQUENCE [LARGE SCALE GENOMIC DNA]</scope>
    <source>
        <strain evidence="3 4">OH-22767</strain>
    </source>
</reference>
<dbReference type="AlphaFoldDB" id="A0A383TU41"/>
<evidence type="ECO:0000259" key="1">
    <source>
        <dbReference type="PROSITE" id="PS51186"/>
    </source>
</evidence>
<dbReference type="CDD" id="cd04301">
    <property type="entry name" value="NAT_SF"/>
    <property type="match status" value="1"/>
</dbReference>
<dbReference type="InterPro" id="IPR000182">
    <property type="entry name" value="GNAT_dom"/>
</dbReference>
<protein>
    <submittedName>
        <fullName evidence="3">Uncharacterized protein</fullName>
    </submittedName>
</protein>
<dbReference type="GO" id="GO:0016747">
    <property type="term" value="F:acyltransferase activity, transferring groups other than amino-acyl groups"/>
    <property type="evidence" value="ECO:0007669"/>
    <property type="project" value="InterPro"/>
</dbReference>
<dbReference type="PROSITE" id="PS51186">
    <property type="entry name" value="GNAT"/>
    <property type="match status" value="1"/>
</dbReference>
<evidence type="ECO:0000313" key="4">
    <source>
        <dbReference type="Proteomes" id="UP000262142"/>
    </source>
</evidence>
<name>A0A383TU41_9FLAO</name>